<evidence type="ECO:0000256" key="1">
    <source>
        <dbReference type="SAM" id="Phobius"/>
    </source>
</evidence>
<keyword evidence="1" id="KW-0472">Membrane</keyword>
<feature type="transmembrane region" description="Helical" evidence="1">
    <location>
        <begin position="68"/>
        <end position="85"/>
    </location>
</feature>
<feature type="non-terminal residue" evidence="2">
    <location>
        <position position="1"/>
    </location>
</feature>
<keyword evidence="1" id="KW-0812">Transmembrane</keyword>
<evidence type="ECO:0000313" key="2">
    <source>
        <dbReference type="EMBL" id="JAC05796.1"/>
    </source>
</evidence>
<name>W8BWV8_CERCA</name>
<keyword evidence="1" id="KW-1133">Transmembrane helix</keyword>
<sequence>QFFQTLLSVKSKVLSTRCGRPLLPPKARNAQLFAIFYNLLLRFSTNIAFFRFLLIIVCLLAVKPVQKVCLAAGCLLLLTLIYIFSAKINNKSTTTVHVSDVLSRRRHRQSSQFALWECT</sequence>
<reference evidence="2" key="2">
    <citation type="journal article" date="2014" name="BMC Genomics">
        <title>A genomic perspective to assessing quality of mass-reared SIT flies used in Mediterranean fruit fly (Ceratitis capitata) eradication in California.</title>
        <authorList>
            <person name="Calla B."/>
            <person name="Hall B."/>
            <person name="Hou S."/>
            <person name="Geib S.M."/>
        </authorList>
    </citation>
    <scope>NUCLEOTIDE SEQUENCE</scope>
</reference>
<protein>
    <submittedName>
        <fullName evidence="2">Uncharacterized protein</fullName>
    </submittedName>
</protein>
<proteinExistence type="evidence at transcript level"/>
<feature type="transmembrane region" description="Helical" evidence="1">
    <location>
        <begin position="39"/>
        <end position="61"/>
    </location>
</feature>
<dbReference type="EMBL" id="GAMC01000760">
    <property type="protein sequence ID" value="JAC05796.1"/>
    <property type="molecule type" value="mRNA"/>
</dbReference>
<accession>W8BWV8</accession>
<organism evidence="2">
    <name type="scientific">Ceratitis capitata</name>
    <name type="common">Mediterranean fruit fly</name>
    <name type="synonym">Tephritis capitata</name>
    <dbReference type="NCBI Taxonomy" id="7213"/>
    <lineage>
        <taxon>Eukaryota</taxon>
        <taxon>Metazoa</taxon>
        <taxon>Ecdysozoa</taxon>
        <taxon>Arthropoda</taxon>
        <taxon>Hexapoda</taxon>
        <taxon>Insecta</taxon>
        <taxon>Pterygota</taxon>
        <taxon>Neoptera</taxon>
        <taxon>Endopterygota</taxon>
        <taxon>Diptera</taxon>
        <taxon>Brachycera</taxon>
        <taxon>Muscomorpha</taxon>
        <taxon>Tephritoidea</taxon>
        <taxon>Tephritidae</taxon>
        <taxon>Ceratitis</taxon>
        <taxon>Ceratitis</taxon>
    </lineage>
</organism>
<reference evidence="2" key="1">
    <citation type="submission" date="2013-07" db="EMBL/GenBank/DDBJ databases">
        <authorList>
            <person name="Geib S."/>
        </authorList>
    </citation>
    <scope>NUCLEOTIDE SEQUENCE</scope>
</reference>
<dbReference type="AlphaFoldDB" id="W8BWV8"/>
<feature type="non-terminal residue" evidence="2">
    <location>
        <position position="119"/>
    </location>
</feature>